<keyword evidence="1" id="KW-0175">Coiled coil</keyword>
<dbReference type="Pfam" id="PF10864">
    <property type="entry name" value="DUF2663"/>
    <property type="match status" value="1"/>
</dbReference>
<organism evidence="3 4">
    <name type="scientific">Alteribacter lacisalsi</name>
    <dbReference type="NCBI Taxonomy" id="2045244"/>
    <lineage>
        <taxon>Bacteria</taxon>
        <taxon>Bacillati</taxon>
        <taxon>Bacillota</taxon>
        <taxon>Bacilli</taxon>
        <taxon>Bacillales</taxon>
        <taxon>Bacillaceae</taxon>
        <taxon>Alteribacter</taxon>
    </lineage>
</organism>
<feature type="transmembrane region" description="Helical" evidence="2">
    <location>
        <begin position="36"/>
        <end position="55"/>
    </location>
</feature>
<feature type="coiled-coil region" evidence="1">
    <location>
        <begin position="86"/>
        <end position="113"/>
    </location>
</feature>
<reference evidence="3 4" key="1">
    <citation type="submission" date="2017-10" db="EMBL/GenBank/DDBJ databases">
        <title>Bacillus sp. nov., a halophilic bacterium isolated from a Yangshapao Lake.</title>
        <authorList>
            <person name="Wang H."/>
        </authorList>
    </citation>
    <scope>NUCLEOTIDE SEQUENCE [LARGE SCALE GENOMIC DNA]</scope>
    <source>
        <strain evidence="3 4">YSP-3</strain>
    </source>
</reference>
<keyword evidence="4" id="KW-1185">Reference proteome</keyword>
<protein>
    <recommendedName>
        <fullName evidence="5">DUF2663 family protein</fullName>
    </recommendedName>
</protein>
<keyword evidence="2" id="KW-1133">Transmembrane helix</keyword>
<evidence type="ECO:0000256" key="2">
    <source>
        <dbReference type="SAM" id="Phobius"/>
    </source>
</evidence>
<evidence type="ECO:0000256" key="1">
    <source>
        <dbReference type="SAM" id="Coils"/>
    </source>
</evidence>
<dbReference type="InterPro" id="IPR020210">
    <property type="entry name" value="Uncharacterised_YpbF_TM"/>
</dbReference>
<dbReference type="OrthoDB" id="2929428at2"/>
<gene>
    <name evidence="3" type="ORF">CR205_07655</name>
</gene>
<dbReference type="EMBL" id="PDOF01000001">
    <property type="protein sequence ID" value="PYZ98457.1"/>
    <property type="molecule type" value="Genomic_DNA"/>
</dbReference>
<proteinExistence type="predicted"/>
<name>A0A2W0HBB0_9BACI</name>
<evidence type="ECO:0000313" key="4">
    <source>
        <dbReference type="Proteomes" id="UP000248066"/>
    </source>
</evidence>
<dbReference type="RefSeq" id="WP_110518348.1">
    <property type="nucleotide sequence ID" value="NZ_PDOF01000001.1"/>
</dbReference>
<dbReference type="AlphaFoldDB" id="A0A2W0HBB0"/>
<accession>A0A2W0HBB0</accession>
<evidence type="ECO:0000313" key="3">
    <source>
        <dbReference type="EMBL" id="PYZ98457.1"/>
    </source>
</evidence>
<dbReference type="Proteomes" id="UP000248066">
    <property type="component" value="Unassembled WGS sequence"/>
</dbReference>
<feature type="transmembrane region" description="Helical" evidence="2">
    <location>
        <begin position="61"/>
        <end position="83"/>
    </location>
</feature>
<keyword evidence="2" id="KW-0472">Membrane</keyword>
<comment type="caution">
    <text evidence="3">The sequence shown here is derived from an EMBL/GenBank/DDBJ whole genome shotgun (WGS) entry which is preliminary data.</text>
</comment>
<sequence>MSGKEKSAYEAHIVNALIKAKQKEIIAAKVIQRAGCLHLIVLWITILYMAAGIFMRHHSSAYITAILHDPVILILLACAILTFKYTDMKRKSLDKAERDLDRLRSEVIDRAGEIWSGENRDEIYAEMLKDYRINLYHK</sequence>
<evidence type="ECO:0008006" key="5">
    <source>
        <dbReference type="Google" id="ProtNLM"/>
    </source>
</evidence>
<keyword evidence="2" id="KW-0812">Transmembrane</keyword>